<comment type="subcellular location">
    <subcellularLocation>
        <location evidence="1">Cell membrane</location>
        <topology evidence="1">Multi-pass membrane protein</topology>
    </subcellularLocation>
</comment>
<dbReference type="InterPro" id="IPR051449">
    <property type="entry name" value="ABC-2_transporter_component"/>
</dbReference>
<dbReference type="SUPFAM" id="SSF52540">
    <property type="entry name" value="P-loop containing nucleoside triphosphate hydrolases"/>
    <property type="match status" value="1"/>
</dbReference>
<accession>A0A226EYU4</accession>
<keyword evidence="9" id="KW-1185">Reference proteome</keyword>
<gene>
    <name evidence="8" type="ORF">Fcan01_00468</name>
</gene>
<dbReference type="PANTHER" id="PTHR30294">
    <property type="entry name" value="MEMBRANE COMPONENT OF ABC TRANSPORTER YHHJ-RELATED"/>
    <property type="match status" value="1"/>
</dbReference>
<organism evidence="8 9">
    <name type="scientific">Folsomia candida</name>
    <name type="common">Springtail</name>
    <dbReference type="NCBI Taxonomy" id="158441"/>
    <lineage>
        <taxon>Eukaryota</taxon>
        <taxon>Metazoa</taxon>
        <taxon>Ecdysozoa</taxon>
        <taxon>Arthropoda</taxon>
        <taxon>Hexapoda</taxon>
        <taxon>Collembola</taxon>
        <taxon>Entomobryomorpha</taxon>
        <taxon>Isotomoidea</taxon>
        <taxon>Isotomidae</taxon>
        <taxon>Proisotominae</taxon>
        <taxon>Folsomia</taxon>
    </lineage>
</organism>
<evidence type="ECO:0000256" key="2">
    <source>
        <dbReference type="ARBA" id="ARBA00022475"/>
    </source>
</evidence>
<feature type="transmembrane region" description="Helical" evidence="6">
    <location>
        <begin position="96"/>
        <end position="115"/>
    </location>
</feature>
<comment type="caution">
    <text evidence="8">The sequence shown here is derived from an EMBL/GenBank/DDBJ whole genome shotgun (WGS) entry which is preliminary data.</text>
</comment>
<proteinExistence type="predicted"/>
<dbReference type="Gene3D" id="3.40.50.300">
    <property type="entry name" value="P-loop containing nucleotide triphosphate hydrolases"/>
    <property type="match status" value="1"/>
</dbReference>
<dbReference type="STRING" id="158441.A0A226EYU4"/>
<dbReference type="Pfam" id="PF01061">
    <property type="entry name" value="ABC2_membrane"/>
    <property type="match status" value="1"/>
</dbReference>
<reference evidence="8 9" key="1">
    <citation type="submission" date="2015-12" db="EMBL/GenBank/DDBJ databases">
        <title>The genome of Folsomia candida.</title>
        <authorList>
            <person name="Faddeeva A."/>
            <person name="Derks M.F."/>
            <person name="Anvar Y."/>
            <person name="Smit S."/>
            <person name="Van Straalen N."/>
            <person name="Roelofs D."/>
        </authorList>
    </citation>
    <scope>NUCLEOTIDE SEQUENCE [LARGE SCALE GENOMIC DNA]</scope>
    <source>
        <strain evidence="8 9">VU population</strain>
        <tissue evidence="8">Whole body</tissue>
    </source>
</reference>
<dbReference type="InterPro" id="IPR027417">
    <property type="entry name" value="P-loop_NTPase"/>
</dbReference>
<dbReference type="GO" id="GO:0140359">
    <property type="term" value="F:ABC-type transporter activity"/>
    <property type="evidence" value="ECO:0007669"/>
    <property type="project" value="InterPro"/>
</dbReference>
<dbReference type="InterPro" id="IPR013525">
    <property type="entry name" value="ABC2_TM"/>
</dbReference>
<name>A0A226EYU4_FOLCA</name>
<dbReference type="AlphaFoldDB" id="A0A226EYU4"/>
<feature type="transmembrane region" description="Helical" evidence="6">
    <location>
        <begin position="357"/>
        <end position="379"/>
    </location>
</feature>
<evidence type="ECO:0000256" key="6">
    <source>
        <dbReference type="SAM" id="Phobius"/>
    </source>
</evidence>
<evidence type="ECO:0000259" key="7">
    <source>
        <dbReference type="Pfam" id="PF01061"/>
    </source>
</evidence>
<dbReference type="EMBL" id="LNIX01000001">
    <property type="protein sequence ID" value="OXA62284.1"/>
    <property type="molecule type" value="Genomic_DNA"/>
</dbReference>
<feature type="transmembrane region" description="Helical" evidence="6">
    <location>
        <begin position="269"/>
        <end position="292"/>
    </location>
</feature>
<feature type="domain" description="ABC-2 type transporter transmembrane" evidence="7">
    <location>
        <begin position="243"/>
        <end position="344"/>
    </location>
</feature>
<evidence type="ECO:0000256" key="3">
    <source>
        <dbReference type="ARBA" id="ARBA00022692"/>
    </source>
</evidence>
<evidence type="ECO:0000256" key="4">
    <source>
        <dbReference type="ARBA" id="ARBA00022989"/>
    </source>
</evidence>
<keyword evidence="5 6" id="KW-0472">Membrane</keyword>
<feature type="transmembrane region" description="Helical" evidence="6">
    <location>
        <begin position="238"/>
        <end position="257"/>
    </location>
</feature>
<evidence type="ECO:0000256" key="5">
    <source>
        <dbReference type="ARBA" id="ARBA00023136"/>
    </source>
</evidence>
<keyword evidence="2" id="KW-1003">Cell membrane</keyword>
<evidence type="ECO:0000313" key="9">
    <source>
        <dbReference type="Proteomes" id="UP000198287"/>
    </source>
</evidence>
<dbReference type="OrthoDB" id="6139986at2759"/>
<evidence type="ECO:0000256" key="1">
    <source>
        <dbReference type="ARBA" id="ARBA00004651"/>
    </source>
</evidence>
<keyword evidence="4 6" id="KW-1133">Transmembrane helix</keyword>
<dbReference type="PANTHER" id="PTHR30294:SF38">
    <property type="entry name" value="TRANSPORT PERMEASE PROTEIN"/>
    <property type="match status" value="1"/>
</dbReference>
<keyword evidence="3 6" id="KW-0812">Transmembrane</keyword>
<sequence>MGTTVIVTTHYTEECRKFDKIGIMRRGRIIAEDNPRHLLELGGSLILEDALKSICKKDEEDGNEGYNFLPTETLSKYKYGEIEPLEGGIEPLSFRYFAVVLLLPAVNTLVVYYTIGRDPVGQVVSVFNEEVDCFGGNANFPHMKNNNSWSCLFLKEIGPNIILQPQLSRNAAKATVESGSAIGFMHFPANFTKHAINRFAFTRFATEQDLDETDPRTVEIPLKYNSKQDPNESTWQDYFLPSNIVLLVGIVFAIRFFTAGYSFKGPFVLCLAIAFLTSLVSIGFGLLIGTIFSKRLDVTMASLGAMIMTLQTSGNLWPLDMVNPYYRWVCVYLNPISLPMEGMRRVWNSGWGLEHSAVRAALLAPIVWIFVLSMMSRVVRKIQTNK</sequence>
<evidence type="ECO:0000313" key="8">
    <source>
        <dbReference type="EMBL" id="OXA62284.1"/>
    </source>
</evidence>
<dbReference type="GO" id="GO:0005886">
    <property type="term" value="C:plasma membrane"/>
    <property type="evidence" value="ECO:0007669"/>
    <property type="project" value="UniProtKB-SubCell"/>
</dbReference>
<dbReference type="Proteomes" id="UP000198287">
    <property type="component" value="Unassembled WGS sequence"/>
</dbReference>
<protein>
    <submittedName>
        <fullName evidence="8">ABC transporter G family member 23</fullName>
    </submittedName>
</protein>